<dbReference type="AlphaFoldDB" id="A0A0C1F8X5"/>
<organism evidence="1 2">
    <name type="scientific">Kaistella jeonii</name>
    <dbReference type="NCBI Taxonomy" id="266749"/>
    <lineage>
        <taxon>Bacteria</taxon>
        <taxon>Pseudomonadati</taxon>
        <taxon>Bacteroidota</taxon>
        <taxon>Flavobacteriia</taxon>
        <taxon>Flavobacteriales</taxon>
        <taxon>Weeksellaceae</taxon>
        <taxon>Chryseobacterium group</taxon>
        <taxon>Kaistella</taxon>
    </lineage>
</organism>
<protein>
    <submittedName>
        <fullName evidence="1">Uncharacterized protein</fullName>
    </submittedName>
</protein>
<dbReference type="OrthoDB" id="1119595at2"/>
<sequence>MRIITREDFSDIYIKFHQRGLPFLLSKFNLNSFKRTQSAFNDHQLEGSSFWIVPEVKKRWNKLITGNEDLLYEDYITKNYFKGKGKIKILA</sequence>
<dbReference type="EMBL" id="JSYL01000008">
    <property type="protein sequence ID" value="KIA88358.1"/>
    <property type="molecule type" value="Genomic_DNA"/>
</dbReference>
<keyword evidence="2" id="KW-1185">Reference proteome</keyword>
<dbReference type="RefSeq" id="WP_039353332.1">
    <property type="nucleotide sequence ID" value="NZ_FOLA01000010.1"/>
</dbReference>
<proteinExistence type="predicted"/>
<accession>A0A0C1F8X5</accession>
<dbReference type="Proteomes" id="UP000031473">
    <property type="component" value="Unassembled WGS sequence"/>
</dbReference>
<dbReference type="STRING" id="266749.SAMN05421876_11025"/>
<evidence type="ECO:0000313" key="1">
    <source>
        <dbReference type="EMBL" id="KIA88358.1"/>
    </source>
</evidence>
<reference evidence="1 2" key="1">
    <citation type="submission" date="2014-10" db="EMBL/GenBank/DDBJ databases">
        <title>Kaistella jeonii genome.</title>
        <authorList>
            <person name="Clayton J.T."/>
            <person name="Newman J.D."/>
        </authorList>
    </citation>
    <scope>NUCLEOTIDE SEQUENCE [LARGE SCALE GENOMIC DNA]</scope>
    <source>
        <strain evidence="1 2">DSM 17048</strain>
    </source>
</reference>
<name>A0A0C1F8X5_9FLAO</name>
<comment type="caution">
    <text evidence="1">The sequence shown here is derived from an EMBL/GenBank/DDBJ whole genome shotgun (WGS) entry which is preliminary data.</text>
</comment>
<gene>
    <name evidence="1" type="ORF">OA86_11595</name>
</gene>
<evidence type="ECO:0000313" key="2">
    <source>
        <dbReference type="Proteomes" id="UP000031473"/>
    </source>
</evidence>